<dbReference type="AlphaFoldDB" id="A0A8S9Q4C1"/>
<evidence type="ECO:0000313" key="2">
    <source>
        <dbReference type="Proteomes" id="UP000712600"/>
    </source>
</evidence>
<name>A0A8S9Q4C1_BRACR</name>
<protein>
    <submittedName>
        <fullName evidence="1">Uncharacterized protein</fullName>
    </submittedName>
</protein>
<reference evidence="1" key="1">
    <citation type="submission" date="2019-12" db="EMBL/GenBank/DDBJ databases">
        <title>Genome sequencing and annotation of Brassica cretica.</title>
        <authorList>
            <person name="Studholme D.J."/>
            <person name="Sarris P."/>
        </authorList>
    </citation>
    <scope>NUCLEOTIDE SEQUENCE</scope>
    <source>
        <strain evidence="1">PFS-109/04</strain>
        <tissue evidence="1">Leaf</tissue>
    </source>
</reference>
<dbReference type="Proteomes" id="UP000712600">
    <property type="component" value="Unassembled WGS sequence"/>
</dbReference>
<sequence length="57" mass="6575">MVAEYFGDYGRAAGAFLHDEMECLLWTASCMRDTRITSIRFETDWSDLVDMTTNSED</sequence>
<dbReference type="EMBL" id="QGKX02001290">
    <property type="protein sequence ID" value="KAF3537489.1"/>
    <property type="molecule type" value="Genomic_DNA"/>
</dbReference>
<accession>A0A8S9Q4C1</accession>
<organism evidence="1 2">
    <name type="scientific">Brassica cretica</name>
    <name type="common">Mustard</name>
    <dbReference type="NCBI Taxonomy" id="69181"/>
    <lineage>
        <taxon>Eukaryota</taxon>
        <taxon>Viridiplantae</taxon>
        <taxon>Streptophyta</taxon>
        <taxon>Embryophyta</taxon>
        <taxon>Tracheophyta</taxon>
        <taxon>Spermatophyta</taxon>
        <taxon>Magnoliopsida</taxon>
        <taxon>eudicotyledons</taxon>
        <taxon>Gunneridae</taxon>
        <taxon>Pentapetalae</taxon>
        <taxon>rosids</taxon>
        <taxon>malvids</taxon>
        <taxon>Brassicales</taxon>
        <taxon>Brassicaceae</taxon>
        <taxon>Brassiceae</taxon>
        <taxon>Brassica</taxon>
    </lineage>
</organism>
<comment type="caution">
    <text evidence="1">The sequence shown here is derived from an EMBL/GenBank/DDBJ whole genome shotgun (WGS) entry which is preliminary data.</text>
</comment>
<proteinExistence type="predicted"/>
<evidence type="ECO:0000313" key="1">
    <source>
        <dbReference type="EMBL" id="KAF3537489.1"/>
    </source>
</evidence>
<gene>
    <name evidence="1" type="ORF">F2Q69_00018556</name>
</gene>